<dbReference type="EMBL" id="CADCUQ010000848">
    <property type="protein sequence ID" value="CAA9433928.1"/>
    <property type="molecule type" value="Genomic_DNA"/>
</dbReference>
<dbReference type="PANTHER" id="PTHR36849">
    <property type="entry name" value="CYTOPLASMIC PROTEIN-RELATED"/>
    <property type="match status" value="1"/>
</dbReference>
<organism evidence="1">
    <name type="scientific">uncultured Phycisphaerae bacterium</name>
    <dbReference type="NCBI Taxonomy" id="904963"/>
    <lineage>
        <taxon>Bacteria</taxon>
        <taxon>Pseudomonadati</taxon>
        <taxon>Planctomycetota</taxon>
        <taxon>Phycisphaerae</taxon>
        <taxon>environmental samples</taxon>
    </lineage>
</organism>
<name>A0A6J4Q5H4_9BACT</name>
<proteinExistence type="predicted"/>
<dbReference type="AlphaFoldDB" id="A0A6J4Q5H4"/>
<accession>A0A6J4Q5H4</accession>
<dbReference type="PANTHER" id="PTHR36849:SF1">
    <property type="entry name" value="CYTOPLASMIC PROTEIN"/>
    <property type="match status" value="1"/>
</dbReference>
<dbReference type="Pfam" id="PF22752">
    <property type="entry name" value="DUF488-N3i"/>
    <property type="match status" value="1"/>
</dbReference>
<dbReference type="InterPro" id="IPR052552">
    <property type="entry name" value="YeaO-like"/>
</dbReference>
<sequence>MIKVKHLMDAVEQDDGQRLWVEAVGLARDLREWCKVDHVLTHLGPSTQLNEWFEQHPDGYDYFRAQYHEALTKSPYKVALQHLARAAAAENYTLLHTGEDPNHNAAVALHEYLSELGAWSTPQEGT</sequence>
<gene>
    <name evidence="1" type="ORF">AVDCRST_MAG64-3690</name>
</gene>
<evidence type="ECO:0000313" key="1">
    <source>
        <dbReference type="EMBL" id="CAA9433928.1"/>
    </source>
</evidence>
<protein>
    <submittedName>
        <fullName evidence="1">Uncharacterized protein</fullName>
    </submittedName>
</protein>
<reference evidence="1" key="1">
    <citation type="submission" date="2020-02" db="EMBL/GenBank/DDBJ databases">
        <authorList>
            <person name="Meier V. D."/>
        </authorList>
    </citation>
    <scope>NUCLEOTIDE SEQUENCE</scope>
    <source>
        <strain evidence="1">AVDCRST_MAG64</strain>
    </source>
</reference>